<dbReference type="AlphaFoldDB" id="W2PSB8"/>
<dbReference type="VEuPathDB" id="FungiDB:PPTG_15757"/>
<dbReference type="GO" id="GO:0003677">
    <property type="term" value="F:DNA binding"/>
    <property type="evidence" value="ECO:0007669"/>
    <property type="project" value="UniProtKB-KW"/>
</dbReference>
<name>W2PSB8_PHYN3</name>
<evidence type="ECO:0000259" key="3">
    <source>
        <dbReference type="PROSITE" id="PS51900"/>
    </source>
</evidence>
<dbReference type="InterPro" id="IPR013762">
    <property type="entry name" value="Integrase-like_cat_sf"/>
</dbReference>
<dbReference type="InterPro" id="IPR010998">
    <property type="entry name" value="Integrase_recombinase_N"/>
</dbReference>
<dbReference type="Gene3D" id="1.10.150.130">
    <property type="match status" value="1"/>
</dbReference>
<reference evidence="5" key="1">
    <citation type="submission" date="2011-12" db="EMBL/GenBank/DDBJ databases">
        <authorList>
            <consortium name="The Broad Institute Genome Sequencing Platform"/>
            <person name="Russ C."/>
            <person name="Tyler B."/>
            <person name="Panabieres F."/>
            <person name="Shan W."/>
            <person name="Tripathy S."/>
            <person name="Grunwald N."/>
            <person name="Machado M."/>
            <person name="Young S.K."/>
            <person name="Zeng Q."/>
            <person name="Gargeya S."/>
            <person name="Fitzgerald M."/>
            <person name="Haas B."/>
            <person name="Abouelleil A."/>
            <person name="Alvarado L."/>
            <person name="Arachchi H.M."/>
            <person name="Berlin A."/>
            <person name="Chapman S.B."/>
            <person name="Gearin G."/>
            <person name="Goldberg J."/>
            <person name="Griggs A."/>
            <person name="Gujja S."/>
            <person name="Hansen M."/>
            <person name="Heiman D."/>
            <person name="Howarth C."/>
            <person name="Larimer J."/>
            <person name="Lui A."/>
            <person name="MacDonald P.J.P."/>
            <person name="McCowen C."/>
            <person name="Montmayeur A."/>
            <person name="Murphy C."/>
            <person name="Neiman D."/>
            <person name="Pearson M."/>
            <person name="Priest M."/>
            <person name="Roberts A."/>
            <person name="Saif S."/>
            <person name="Shea T."/>
            <person name="Sisk P."/>
            <person name="Stolte C."/>
            <person name="Sykes S."/>
            <person name="Wortman J."/>
            <person name="Nusbaum C."/>
            <person name="Birren B."/>
        </authorList>
    </citation>
    <scope>NUCLEOTIDE SEQUENCE [LARGE SCALE GENOMIC DNA]</scope>
    <source>
        <strain evidence="5">INRA-310</strain>
    </source>
</reference>
<reference evidence="4 5" key="2">
    <citation type="submission" date="2013-11" db="EMBL/GenBank/DDBJ databases">
        <title>The Genome Sequence of Phytophthora parasitica INRA-310.</title>
        <authorList>
            <consortium name="The Broad Institute Genomics Platform"/>
            <person name="Russ C."/>
            <person name="Tyler B."/>
            <person name="Panabieres F."/>
            <person name="Shan W."/>
            <person name="Tripathy S."/>
            <person name="Grunwald N."/>
            <person name="Machado M."/>
            <person name="Johnson C.S."/>
            <person name="Arredondo F."/>
            <person name="Hong C."/>
            <person name="Coffey M."/>
            <person name="Young S.K."/>
            <person name="Zeng Q."/>
            <person name="Gargeya S."/>
            <person name="Fitzgerald M."/>
            <person name="Abouelleil A."/>
            <person name="Alvarado L."/>
            <person name="Chapman S.B."/>
            <person name="Gainer-Dewar J."/>
            <person name="Goldberg J."/>
            <person name="Griggs A."/>
            <person name="Gujja S."/>
            <person name="Hansen M."/>
            <person name="Howarth C."/>
            <person name="Imamovic A."/>
            <person name="Ireland A."/>
            <person name="Larimer J."/>
            <person name="McCowan C."/>
            <person name="Murphy C."/>
            <person name="Pearson M."/>
            <person name="Poon T.W."/>
            <person name="Priest M."/>
            <person name="Roberts A."/>
            <person name="Saif S."/>
            <person name="Shea T."/>
            <person name="Sykes S."/>
            <person name="Wortman J."/>
            <person name="Nusbaum C."/>
            <person name="Birren B."/>
        </authorList>
    </citation>
    <scope>NUCLEOTIDE SEQUENCE [LARGE SCALE GENOMIC DNA]</scope>
    <source>
        <strain evidence="4 5">INRA-310</strain>
    </source>
</reference>
<feature type="domain" description="Core-binding (CB)" evidence="3">
    <location>
        <begin position="32"/>
        <end position="121"/>
    </location>
</feature>
<dbReference type="OMA" id="TIQDGHE"/>
<evidence type="ECO:0000313" key="5">
    <source>
        <dbReference type="Proteomes" id="UP000018817"/>
    </source>
</evidence>
<dbReference type="EMBL" id="KI669611">
    <property type="protein sequence ID" value="ETN03541.1"/>
    <property type="molecule type" value="Genomic_DNA"/>
</dbReference>
<proteinExistence type="predicted"/>
<dbReference type="Gene3D" id="1.10.443.10">
    <property type="entry name" value="Intergrase catalytic core"/>
    <property type="match status" value="1"/>
</dbReference>
<evidence type="ECO:0000256" key="1">
    <source>
        <dbReference type="ARBA" id="ARBA00023125"/>
    </source>
</evidence>
<keyword evidence="2" id="KW-0233">DNA recombination</keyword>
<keyword evidence="1" id="KW-0238">DNA-binding</keyword>
<dbReference type="Proteomes" id="UP000018817">
    <property type="component" value="Unassembled WGS sequence"/>
</dbReference>
<sequence>MEGAEDPPLPAARAQRIKAIQTVFRTPPPGQLDAAQVRRACTSANTKKAYQSYMNGVTKWVKATQDSADRFFNQDGSLNLTTFTPEHFENFLMYMMNGGKHKVSTLSGYRSALKDAYRQQRMEVPREYMGELKTLFQGLQRVEAETIQDGHERKPGKEPLTFSLYVQLAELSIKQNDNGFIHLFLLTQWNLMCRSRSVETLHTSHLHYSDDSVGFVLHKTKTNQEGSGPKDPRHVYANPLQPACCWMLAFGLFLASNPALSPGKLFPGSNQKARFSKTLGNMLEELTGQKIYGTHSIRKGVATFASSGSTGGPSVVSVCLRCGWSMGGVQDRYFRYEAAGDQYLGRVVAGLPQNSSQFAVLPPHFVDPNSTLVTESLARMFPSMYQNAHIAPVLKLCLASVIKHYDYLVEKLSSKHPMRSSYVFCNPSILSDLCKLLVVGRTSWMRPTGIPPQVELFQQHAETRKSLQQLPSLLLDGFSKLLDEKCIGGQSLTRDTLAMTIKSMLQEAGLWKSQDSTAQQRPQPDPLNTIYHWRSDGHFHRLPEDFDFPQLDALGVWRMWWLGNPACGYPPFRALQPTDFTKRNRKMYSEWAVLVRHITTAIEAKLGTPMQKLRSHEDVDSLFKLGLANIALKQSTSSAKQRPERAVTTLRRIREAIHDANPTARTVPHRHRKRNRKS</sequence>
<dbReference type="SUPFAM" id="SSF56349">
    <property type="entry name" value="DNA breaking-rejoining enzymes"/>
    <property type="match status" value="1"/>
</dbReference>
<dbReference type="RefSeq" id="XP_008911314.1">
    <property type="nucleotide sequence ID" value="XM_008913066.1"/>
</dbReference>
<dbReference type="GO" id="GO:0006310">
    <property type="term" value="P:DNA recombination"/>
    <property type="evidence" value="ECO:0007669"/>
    <property type="project" value="UniProtKB-KW"/>
</dbReference>
<protein>
    <recommendedName>
        <fullName evidence="3">Core-binding (CB) domain-containing protein</fullName>
    </recommendedName>
</protein>
<accession>W2PSB8</accession>
<dbReference type="GO" id="GO:0015074">
    <property type="term" value="P:DNA integration"/>
    <property type="evidence" value="ECO:0007669"/>
    <property type="project" value="InterPro"/>
</dbReference>
<dbReference type="InterPro" id="IPR044068">
    <property type="entry name" value="CB"/>
</dbReference>
<evidence type="ECO:0000313" key="4">
    <source>
        <dbReference type="EMBL" id="ETN03541.1"/>
    </source>
</evidence>
<gene>
    <name evidence="4" type="ORF">PPTG_15757</name>
</gene>
<dbReference type="PROSITE" id="PS51900">
    <property type="entry name" value="CB"/>
    <property type="match status" value="1"/>
</dbReference>
<dbReference type="GeneID" id="20184886"/>
<organism evidence="4 5">
    <name type="scientific">Phytophthora nicotianae (strain INRA-310)</name>
    <name type="common">Phytophthora parasitica</name>
    <dbReference type="NCBI Taxonomy" id="761204"/>
    <lineage>
        <taxon>Eukaryota</taxon>
        <taxon>Sar</taxon>
        <taxon>Stramenopiles</taxon>
        <taxon>Oomycota</taxon>
        <taxon>Peronosporomycetes</taxon>
        <taxon>Peronosporales</taxon>
        <taxon>Peronosporaceae</taxon>
        <taxon>Phytophthora</taxon>
    </lineage>
</organism>
<evidence type="ECO:0000256" key="2">
    <source>
        <dbReference type="ARBA" id="ARBA00023172"/>
    </source>
</evidence>
<dbReference type="InterPro" id="IPR011010">
    <property type="entry name" value="DNA_brk_join_enz"/>
</dbReference>